<sequence length="307" mass="36329">MKSPRLKYGYVTAYCELNPQETPLYRPKRIYRELVHNLRYIKDGCVYTYRDLLKELSSIQIKDHCFLSPVFRHLRRLDNGDNQTEVFWQWIEGESTKDYATNARAPFRVRGGQSIPALYDFSTAADFYSYILTGLSYLIKLKNMGGLVIILDEVETITHIWNNTLYLRGKSFLIGLIYAALNNQKLKKIDRSMLHNRVRPTPYIYGEPNILLILATTPIHSYHDLDDLNRIVEQKMTLRKFSKSEFELIYNNLYTVYKKAYPDFNLQPERKERIFNNAYTRASGDLREFIKFTIATFDWHRLTPVFK</sequence>
<gene>
    <name evidence="1" type="ORF">BXT86_06355</name>
</gene>
<evidence type="ECO:0000313" key="1">
    <source>
        <dbReference type="EMBL" id="OPX17458.1"/>
    </source>
</evidence>
<comment type="caution">
    <text evidence="1">The sequence shown here is derived from an EMBL/GenBank/DDBJ whole genome shotgun (WGS) entry which is preliminary data.</text>
</comment>
<proteinExistence type="predicted"/>
<dbReference type="AlphaFoldDB" id="A0A1V4QDM3"/>
<evidence type="ECO:0000313" key="2">
    <source>
        <dbReference type="Proteomes" id="UP000191663"/>
    </source>
</evidence>
<accession>A0A1V4QDM3</accession>
<dbReference type="Proteomes" id="UP000191663">
    <property type="component" value="Unassembled WGS sequence"/>
</dbReference>
<protein>
    <recommendedName>
        <fullName evidence="3">AAA-ATPase-like domain-containing protein</fullName>
    </recommendedName>
</protein>
<organism evidence="1 2">
    <name type="scientific">candidate division WOR-3 bacterium 4484_100</name>
    <dbReference type="NCBI Taxonomy" id="1936077"/>
    <lineage>
        <taxon>Bacteria</taxon>
        <taxon>Bacteria division WOR-3</taxon>
    </lineage>
</organism>
<reference evidence="2" key="1">
    <citation type="submission" date="2017-01" db="EMBL/GenBank/DDBJ databases">
        <title>Novel pathways for hydrocarbon cycling and metabolic interdependencies in hydrothermal sediment communities.</title>
        <authorList>
            <person name="Dombrowski N."/>
            <person name="Seitz K."/>
            <person name="Teske A."/>
            <person name="Baker B."/>
        </authorList>
    </citation>
    <scope>NUCLEOTIDE SEQUENCE [LARGE SCALE GENOMIC DNA]</scope>
</reference>
<evidence type="ECO:0008006" key="3">
    <source>
        <dbReference type="Google" id="ProtNLM"/>
    </source>
</evidence>
<name>A0A1V4QDM3_UNCW3</name>
<dbReference type="EMBL" id="MUKB01000121">
    <property type="protein sequence ID" value="OPX17458.1"/>
    <property type="molecule type" value="Genomic_DNA"/>
</dbReference>